<dbReference type="EMBL" id="BSXT01018897">
    <property type="protein sequence ID" value="GMG15742.1"/>
    <property type="molecule type" value="Genomic_DNA"/>
</dbReference>
<keyword evidence="3" id="KW-1185">Reference proteome</keyword>
<reference evidence="2" key="1">
    <citation type="submission" date="2023-04" db="EMBL/GenBank/DDBJ databases">
        <title>Phytophthora fragariaefolia NBRC 109709.</title>
        <authorList>
            <person name="Ichikawa N."/>
            <person name="Sato H."/>
            <person name="Tonouchi N."/>
        </authorList>
    </citation>
    <scope>NUCLEOTIDE SEQUENCE</scope>
    <source>
        <strain evidence="2">NBRC 109709</strain>
    </source>
</reference>
<gene>
    <name evidence="2" type="ORF">Pfra01_002954100</name>
</gene>
<accession>A0A9W7DAT4</accession>
<comment type="caution">
    <text evidence="2">The sequence shown here is derived from an EMBL/GenBank/DDBJ whole genome shotgun (WGS) entry which is preliminary data.</text>
</comment>
<organism evidence="2 3">
    <name type="scientific">Phytophthora fragariaefolia</name>
    <dbReference type="NCBI Taxonomy" id="1490495"/>
    <lineage>
        <taxon>Eukaryota</taxon>
        <taxon>Sar</taxon>
        <taxon>Stramenopiles</taxon>
        <taxon>Oomycota</taxon>
        <taxon>Peronosporomycetes</taxon>
        <taxon>Peronosporales</taxon>
        <taxon>Peronosporaceae</taxon>
        <taxon>Phytophthora</taxon>
    </lineage>
</organism>
<name>A0A9W7DAT4_9STRA</name>
<evidence type="ECO:0000313" key="3">
    <source>
        <dbReference type="Proteomes" id="UP001165121"/>
    </source>
</evidence>
<dbReference type="OrthoDB" id="128433at2759"/>
<dbReference type="Proteomes" id="UP001165121">
    <property type="component" value="Unassembled WGS sequence"/>
</dbReference>
<evidence type="ECO:0000256" key="1">
    <source>
        <dbReference type="SAM" id="MobiDB-lite"/>
    </source>
</evidence>
<evidence type="ECO:0000313" key="2">
    <source>
        <dbReference type="EMBL" id="GMG15742.1"/>
    </source>
</evidence>
<dbReference type="AlphaFoldDB" id="A0A9W7DAT4"/>
<protein>
    <submittedName>
        <fullName evidence="2">Unnamed protein product</fullName>
    </submittedName>
</protein>
<sequence length="387" mass="43025">MRMLELKQIGDLQGPLAPPQRATGKFDAVKGLMSLLKEAGLVAGRFDANDLFDLDLDQIQSSTQGLFDRLKALVREIQPKTNSAMSDPGLPTHIGSTGCRTVSPYVSAAEGSDTPSEPRRMSLGPSGAAMLQARSQIQQGEKSKPRSKRQLIASMDPTTSASDTSAGRLETYFLAAMSRFVKEQQALPSPPIRTRIQYPGSQDVEMLSTGSPDPDLHWEYEPDDIDLPASDRAAMATMTTGYTGSTMIQRVRISAISDLKEFSGKDQDEDRAKACLGKVKSAFLRDQTSDGEKYLTFADLLSGAARNWYRQLPRSTRNKWTDLLRSFQIQYCEFGVSLARQYYHARKRSDESALEYLHWLNVAGLRARLKIKDGIPKEKREHVGSFY</sequence>
<proteinExistence type="predicted"/>
<feature type="region of interest" description="Disordered" evidence="1">
    <location>
        <begin position="106"/>
        <end position="149"/>
    </location>
</feature>